<dbReference type="RefSeq" id="XP_028865546.1">
    <property type="nucleotide sequence ID" value="XM_029009713.1"/>
</dbReference>
<protein>
    <submittedName>
        <fullName evidence="1">Threonyl alanyl tRNA synthetase SAD, putative</fullName>
    </submittedName>
</protein>
<name>A0A2H6K8I4_9APIC</name>
<reference evidence="1 2" key="1">
    <citation type="journal article" date="2017" name="BMC Genomics">
        <title>Whole-genome assembly of Babesia ovata and comparative genomics between closely related pathogens.</title>
        <authorList>
            <person name="Yamagishi J."/>
            <person name="Asada M."/>
            <person name="Hakimi H."/>
            <person name="Tanaka T.Q."/>
            <person name="Sugimoto C."/>
            <person name="Kawazu S."/>
        </authorList>
    </citation>
    <scope>NUCLEOTIDE SEQUENCE [LARGE SCALE GENOMIC DNA]</scope>
    <source>
        <strain evidence="1 2">Miyake</strain>
    </source>
</reference>
<gene>
    <name evidence="1" type="ORF">BOVATA_007960</name>
</gene>
<sequence length="246" mass="26846">MPAFGQDVLQLELRLHWHQRVAKEAEVSHKVGQRVLGGLLLLCEHCHVGLLAGVLLTGAEVVGLEPGHALQLALLPASLSDGELFEALVLQVRQPLPRRQVWEVPEIVASAQQEVRHVLEELLAVDVVVLPGGEVVHVLVQHGRVSTLVELDHSGVPAGLVGLDHGRRLWVGRVTRLRVHAVLLHEGLPVLVALEPLRNYDEHEAKHVLTSLVSTFHTGGLFCDSHNALEPSATILFTARVACLQF</sequence>
<proteinExistence type="predicted"/>
<dbReference type="EMBL" id="BDSA01000001">
    <property type="protein sequence ID" value="GBE59303.1"/>
    <property type="molecule type" value="Genomic_DNA"/>
</dbReference>
<dbReference type="GO" id="GO:0004812">
    <property type="term" value="F:aminoacyl-tRNA ligase activity"/>
    <property type="evidence" value="ECO:0007669"/>
    <property type="project" value="UniProtKB-KW"/>
</dbReference>
<keyword evidence="1" id="KW-0436">Ligase</keyword>
<accession>A0A2H6K8I4</accession>
<dbReference type="GeneID" id="39873073"/>
<evidence type="ECO:0000313" key="1">
    <source>
        <dbReference type="EMBL" id="GBE59303.1"/>
    </source>
</evidence>
<organism evidence="1 2">
    <name type="scientific">Babesia ovata</name>
    <dbReference type="NCBI Taxonomy" id="189622"/>
    <lineage>
        <taxon>Eukaryota</taxon>
        <taxon>Sar</taxon>
        <taxon>Alveolata</taxon>
        <taxon>Apicomplexa</taxon>
        <taxon>Aconoidasida</taxon>
        <taxon>Piroplasmida</taxon>
        <taxon>Babesiidae</taxon>
        <taxon>Babesia</taxon>
    </lineage>
</organism>
<dbReference type="AlphaFoldDB" id="A0A2H6K8I4"/>
<keyword evidence="1" id="KW-0030">Aminoacyl-tRNA synthetase</keyword>
<comment type="caution">
    <text evidence="1">The sequence shown here is derived from an EMBL/GenBank/DDBJ whole genome shotgun (WGS) entry which is preliminary data.</text>
</comment>
<evidence type="ECO:0000313" key="2">
    <source>
        <dbReference type="Proteomes" id="UP000236319"/>
    </source>
</evidence>
<dbReference type="VEuPathDB" id="PiroplasmaDB:BOVATA_007960"/>
<dbReference type="Proteomes" id="UP000236319">
    <property type="component" value="Unassembled WGS sequence"/>
</dbReference>
<keyword evidence="2" id="KW-1185">Reference proteome</keyword>